<proteinExistence type="predicted"/>
<reference evidence="1 2" key="1">
    <citation type="journal article" date="2021" name="Genome Biol.">
        <title>AFLAP: assembly-free linkage analysis pipeline using k-mers from genome sequencing data.</title>
        <authorList>
            <person name="Fletcher K."/>
            <person name="Zhang L."/>
            <person name="Gil J."/>
            <person name="Han R."/>
            <person name="Cavanaugh K."/>
            <person name="Michelmore R."/>
        </authorList>
    </citation>
    <scope>NUCLEOTIDE SEQUENCE [LARGE SCALE GENOMIC DNA]</scope>
    <source>
        <strain evidence="1 2">SF5</strain>
    </source>
</reference>
<dbReference type="KEGG" id="blac:94349989"/>
<dbReference type="Proteomes" id="UP000294530">
    <property type="component" value="Unassembled WGS sequence"/>
</dbReference>
<gene>
    <name evidence="1" type="ORF">CCR75_006248</name>
</gene>
<accession>A0A976FN31</accession>
<dbReference type="AlphaFoldDB" id="A0A976FN31"/>
<evidence type="ECO:0008006" key="3">
    <source>
        <dbReference type="Google" id="ProtNLM"/>
    </source>
</evidence>
<evidence type="ECO:0000313" key="1">
    <source>
        <dbReference type="EMBL" id="TDH69892.1"/>
    </source>
</evidence>
<dbReference type="Pfam" id="PF03232">
    <property type="entry name" value="COQ7"/>
    <property type="match status" value="1"/>
</dbReference>
<dbReference type="GeneID" id="94349989"/>
<organism evidence="1 2">
    <name type="scientific">Bremia lactucae</name>
    <name type="common">Lettuce downy mildew</name>
    <dbReference type="NCBI Taxonomy" id="4779"/>
    <lineage>
        <taxon>Eukaryota</taxon>
        <taxon>Sar</taxon>
        <taxon>Stramenopiles</taxon>
        <taxon>Oomycota</taxon>
        <taxon>Peronosporomycetes</taxon>
        <taxon>Peronosporales</taxon>
        <taxon>Peronosporaceae</taxon>
        <taxon>Bremia</taxon>
    </lineage>
</organism>
<comment type="caution">
    <text evidence="1">The sequence shown here is derived from an EMBL/GenBank/DDBJ whole genome shotgun (WGS) entry which is preliminary data.</text>
</comment>
<dbReference type="EMBL" id="SHOA02000008">
    <property type="protein sequence ID" value="TDH69892.1"/>
    <property type="molecule type" value="Genomic_DNA"/>
</dbReference>
<sequence length="219" mass="24000">MLKQNRAIAGYVASRASSTHAHPNWLEKGCGNVPRHPQTLNAEVSEMVRGGHAIQVATAKILEAKVADFSVGKSYSPQHLDTLKELSIIADLAVQRINDAVVAEELRFRPSFMIPAVNVCSFVIGCALKPLGDAVSISYLTGVKMAVSDYYNDQIREIHANQHDMVELKELLKTARDEEQQFVDAHTPDVLDPNRGSQDIVTTFAKASLQLLIQAAKIV</sequence>
<keyword evidence="2" id="KW-1185">Reference proteome</keyword>
<dbReference type="RefSeq" id="XP_067819391.1">
    <property type="nucleotide sequence ID" value="XM_067964318.1"/>
</dbReference>
<dbReference type="OrthoDB" id="275371at2759"/>
<protein>
    <recommendedName>
        <fullName evidence="3">Ubiquinone biosynthesis protein</fullName>
    </recommendedName>
</protein>
<evidence type="ECO:0000313" key="2">
    <source>
        <dbReference type="Proteomes" id="UP000294530"/>
    </source>
</evidence>
<name>A0A976FN31_BRELC</name>